<dbReference type="Pfam" id="PF00005">
    <property type="entry name" value="ABC_tran"/>
    <property type="match status" value="2"/>
</dbReference>
<feature type="region of interest" description="Disordered" evidence="10">
    <location>
        <begin position="1"/>
        <end position="37"/>
    </location>
</feature>
<dbReference type="PANTHER" id="PTHR43394">
    <property type="entry name" value="ATP-DEPENDENT PERMEASE MDL1, MITOCHONDRIAL"/>
    <property type="match status" value="1"/>
</dbReference>
<dbReference type="SUPFAM" id="SSF52540">
    <property type="entry name" value="P-loop containing nucleoside triphosphate hydrolases"/>
    <property type="match status" value="2"/>
</dbReference>
<accession>A0A167VTA8</accession>
<evidence type="ECO:0000256" key="3">
    <source>
        <dbReference type="ARBA" id="ARBA00022448"/>
    </source>
</evidence>
<feature type="domain" description="ABC transmembrane type-1" evidence="13">
    <location>
        <begin position="748"/>
        <end position="1032"/>
    </location>
</feature>
<evidence type="ECO:0000313" key="15">
    <source>
        <dbReference type="Proteomes" id="UP000242877"/>
    </source>
</evidence>
<dbReference type="PANTHER" id="PTHR43394:SF1">
    <property type="entry name" value="ATP-BINDING CASSETTE SUB-FAMILY B MEMBER 10, MITOCHONDRIAL"/>
    <property type="match status" value="1"/>
</dbReference>
<dbReference type="GO" id="GO:0090374">
    <property type="term" value="P:oligopeptide export from mitochondrion"/>
    <property type="evidence" value="ECO:0007669"/>
    <property type="project" value="TreeGrafter"/>
</dbReference>
<reference evidence="14 15" key="1">
    <citation type="journal article" date="2016" name="Genome Biol. Evol.">
        <title>Divergent and convergent evolution of fungal pathogenicity.</title>
        <authorList>
            <person name="Shang Y."/>
            <person name="Xiao G."/>
            <person name="Zheng P."/>
            <person name="Cen K."/>
            <person name="Zhan S."/>
            <person name="Wang C."/>
        </authorList>
    </citation>
    <scope>NUCLEOTIDE SEQUENCE [LARGE SCALE GENOMIC DNA]</scope>
    <source>
        <strain evidence="14 15">ARSEF 7405</strain>
    </source>
</reference>
<evidence type="ECO:0000256" key="2">
    <source>
        <dbReference type="ARBA" id="ARBA00007577"/>
    </source>
</evidence>
<keyword evidence="6" id="KW-0067">ATP-binding</keyword>
<evidence type="ECO:0000256" key="9">
    <source>
        <dbReference type="ARBA" id="ARBA00049740"/>
    </source>
</evidence>
<organism evidence="14 15">
    <name type="scientific">Ascosphaera apis ARSEF 7405</name>
    <dbReference type="NCBI Taxonomy" id="392613"/>
    <lineage>
        <taxon>Eukaryota</taxon>
        <taxon>Fungi</taxon>
        <taxon>Dikarya</taxon>
        <taxon>Ascomycota</taxon>
        <taxon>Pezizomycotina</taxon>
        <taxon>Eurotiomycetes</taxon>
        <taxon>Eurotiomycetidae</taxon>
        <taxon>Onygenales</taxon>
        <taxon>Ascosphaeraceae</taxon>
        <taxon>Ascosphaera</taxon>
    </lineage>
</organism>
<dbReference type="EMBL" id="AZGZ01000029">
    <property type="protein sequence ID" value="KZZ87976.1"/>
    <property type="molecule type" value="Genomic_DNA"/>
</dbReference>
<proteinExistence type="inferred from homology"/>
<dbReference type="Gene3D" id="3.40.50.300">
    <property type="entry name" value="P-loop containing nucleotide triphosphate hydrolases"/>
    <property type="match status" value="2"/>
</dbReference>
<feature type="domain" description="ABC transporter" evidence="12">
    <location>
        <begin position="321"/>
        <end position="560"/>
    </location>
</feature>
<evidence type="ECO:0000259" key="12">
    <source>
        <dbReference type="PROSITE" id="PS50893"/>
    </source>
</evidence>
<feature type="transmembrane region" description="Helical" evidence="11">
    <location>
        <begin position="968"/>
        <end position="992"/>
    </location>
</feature>
<feature type="transmembrane region" description="Helical" evidence="11">
    <location>
        <begin position="139"/>
        <end position="161"/>
    </location>
</feature>
<dbReference type="InterPro" id="IPR017871">
    <property type="entry name" value="ABC_transporter-like_CS"/>
</dbReference>
<feature type="transmembrane region" description="Helical" evidence="11">
    <location>
        <begin position="743"/>
        <end position="766"/>
    </location>
</feature>
<comment type="similarity">
    <text evidence="2">Belongs to the ABC transporter superfamily. ABCB family. Multidrug resistance exporter (TC 3.A.1.201) subfamily.</text>
</comment>
<feature type="domain" description="ABC transporter" evidence="12">
    <location>
        <begin position="1066"/>
        <end position="1318"/>
    </location>
</feature>
<dbReference type="CDD" id="cd18578">
    <property type="entry name" value="ABC_6TM_Pgp_ABCB1_D2_like"/>
    <property type="match status" value="1"/>
</dbReference>
<keyword evidence="4 11" id="KW-0812">Transmembrane</keyword>
<dbReference type="InterPro" id="IPR003439">
    <property type="entry name" value="ABC_transporter-like_ATP-bd"/>
</dbReference>
<keyword evidence="3" id="KW-0813">Transport</keyword>
<feature type="transmembrane region" description="Helical" evidence="11">
    <location>
        <begin position="860"/>
        <end position="883"/>
    </location>
</feature>
<sequence length="1319" mass="146648">MAEEDSVKPDENPHHEQLVRSNQYQVSSQGKSSPQYQKTAMKAIITDWEKRSGQIRNSDMDDFWRTANPMPSETSVQRSVEKEYHLVRHKARRRAVNPGAPTDIHDVREGLAYPLPAVIEDISLCLVSLTLAMVTSWRLTLVTLSVTPLIILASAIISARLNHAIEEFQKNLQQAAQCASESIRFIDVVKCFNAQTYSYQRYINAVILTLAPWARASRLISLMTACGQLAFYAIFIIAFWYGNHLVNTKQIAVSDVMTAFWASFSAMGSVSSLMPSVMAMKTGQVSAAFLLDLVAENEDSSVRSYALSGGRYMPQECRGLIKFDNVTFCYPGRPDVPILKGVSFRASPRKLTFIVGHSGSGKSTFGSLLAGFYGPSSGNISIDGISLNYLSLAWLRENVTFIQQKSVLFKDTIEKNIAIGSLGPDAASPADILEAISFASLTDVINGLPMGLDTVIGAAGSMLSGGQMQRIALARARLRDPTILILDEPTSALEHGTRVSIMEEIRKWRKDKTTIIITHDLSQINDDDVLYVLEDGKLNRRGINQGLGTYLQVATRDFAVMSPSLSMRRRSLRMNARDSIDDLGSPYWHPGRSSRTFAPFPEIRSPEMIDSMSHMRRRRMSFNFPLNPVVVSSPLQTSINGLFRSTRMSFSPRLGTTQERSEFPLMENTIYRSEGLGLGINPIAAGSVCGTPELGKYWDTDRSSLKVEEVPDNLEPTEPDGKYMSIAAIIKTIPAALETRHNVLLMSALACTVIHAAATPMFSYLFGKLLDTFSPTVDQGTSNARLWSLCIIAIAVLDAVAHFIQMYIFEYTSVLWVNKYRKDAMYTMLRQSKEWFEEEENNMASLSMILDQYGEETKKILSTCTSGICAGLFITVIGVSWSFAICWKLALVGLSCAPLLFVLTWLDMKVTGIWNVKYNEMSEEVADVYTEVFTDIQTVRGLTLESYFQKRLHQYTSKAASIGFKRSCWTGVMSGWGQSSILLIYALIFWYGNTLISSGYASTQDVISCIMMLTFTVVHASSLFETVPQLSLSQQSASRLLRLALLPLRRSREDGGSSEVSNLTPIVFSDVRFAYKLREDVFVLDQVSFEIVPNSCTAIVGHSGSGKSTVAALLVKLYEMNTDTIQYGRITFNGKDIYDLQATALRSMISIVPQTPMIFPMSISENIAFGQERYSWQNNMERIKEAARAAGIHDFITSLPQGYETIIGGTGLGLSGGQAQRLAIARAIFRRPKLLILDEATANLDSDSAMQVKETIRNLLEKETQSTRRLTVIVITHAQDMVRLSNRVVVLDKGRVVESGKTRDLLRRPGGKLKELFNF</sequence>
<dbReference type="Gene3D" id="1.20.1560.10">
    <property type="entry name" value="ABC transporter type 1, transmembrane domain"/>
    <property type="match status" value="2"/>
</dbReference>
<feature type="transmembrane region" description="Helical" evidence="11">
    <location>
        <begin position="786"/>
        <end position="809"/>
    </location>
</feature>
<dbReference type="OrthoDB" id="6500128at2759"/>
<evidence type="ECO:0000259" key="13">
    <source>
        <dbReference type="PROSITE" id="PS50929"/>
    </source>
</evidence>
<dbReference type="Pfam" id="PF00664">
    <property type="entry name" value="ABC_membrane"/>
    <property type="match status" value="2"/>
</dbReference>
<name>A0A167VTA8_9EURO</name>
<keyword evidence="7 11" id="KW-1133">Transmembrane helix</keyword>
<keyword evidence="5" id="KW-0547">Nucleotide-binding</keyword>
<evidence type="ECO:0000256" key="4">
    <source>
        <dbReference type="ARBA" id="ARBA00022692"/>
    </source>
</evidence>
<comment type="subcellular location">
    <subcellularLocation>
        <location evidence="1">Membrane</location>
        <topology evidence="1">Multi-pass membrane protein</topology>
    </subcellularLocation>
</comment>
<dbReference type="SUPFAM" id="SSF90123">
    <property type="entry name" value="ABC transporter transmembrane region"/>
    <property type="match status" value="2"/>
</dbReference>
<dbReference type="FunFam" id="3.40.50.300:FF:000604">
    <property type="entry name" value="ABC transporter B family member 28"/>
    <property type="match status" value="2"/>
</dbReference>
<dbReference type="InterPro" id="IPR036640">
    <property type="entry name" value="ABC1_TM_sf"/>
</dbReference>
<dbReference type="InterPro" id="IPR039421">
    <property type="entry name" value="Type_1_exporter"/>
</dbReference>
<feature type="compositionally biased region" description="Basic and acidic residues" evidence="10">
    <location>
        <begin position="1"/>
        <end position="18"/>
    </location>
</feature>
<dbReference type="Proteomes" id="UP000242877">
    <property type="component" value="Unassembled WGS sequence"/>
</dbReference>
<dbReference type="GO" id="GO:0015421">
    <property type="term" value="F:ABC-type oligopeptide transporter activity"/>
    <property type="evidence" value="ECO:0007669"/>
    <property type="project" value="TreeGrafter"/>
</dbReference>
<evidence type="ECO:0000256" key="8">
    <source>
        <dbReference type="ARBA" id="ARBA00023136"/>
    </source>
</evidence>
<dbReference type="SMART" id="SM00382">
    <property type="entry name" value="AAA"/>
    <property type="match status" value="2"/>
</dbReference>
<feature type="transmembrane region" description="Helical" evidence="11">
    <location>
        <begin position="219"/>
        <end position="241"/>
    </location>
</feature>
<keyword evidence="8 11" id="KW-0472">Membrane</keyword>
<dbReference type="PROSITE" id="PS50893">
    <property type="entry name" value="ABC_TRANSPORTER_2"/>
    <property type="match status" value="2"/>
</dbReference>
<evidence type="ECO:0000256" key="1">
    <source>
        <dbReference type="ARBA" id="ARBA00004141"/>
    </source>
</evidence>
<feature type="compositionally biased region" description="Polar residues" evidence="10">
    <location>
        <begin position="19"/>
        <end position="37"/>
    </location>
</feature>
<comment type="caution">
    <text evidence="14">The sequence shown here is derived from an EMBL/GenBank/DDBJ whole genome shotgun (WGS) entry which is preliminary data.</text>
</comment>
<protein>
    <recommendedName>
        <fullName evidence="9">ABC multidrug transporter MDR2</fullName>
    </recommendedName>
</protein>
<evidence type="ECO:0000256" key="7">
    <source>
        <dbReference type="ARBA" id="ARBA00022989"/>
    </source>
</evidence>
<dbReference type="PROSITE" id="PS50929">
    <property type="entry name" value="ABC_TM1F"/>
    <property type="match status" value="2"/>
</dbReference>
<evidence type="ECO:0000256" key="10">
    <source>
        <dbReference type="SAM" id="MobiDB-lite"/>
    </source>
</evidence>
<dbReference type="InterPro" id="IPR003593">
    <property type="entry name" value="AAA+_ATPase"/>
</dbReference>
<evidence type="ECO:0000313" key="14">
    <source>
        <dbReference type="EMBL" id="KZZ87976.1"/>
    </source>
</evidence>
<dbReference type="GO" id="GO:0016887">
    <property type="term" value="F:ATP hydrolysis activity"/>
    <property type="evidence" value="ECO:0007669"/>
    <property type="project" value="InterPro"/>
</dbReference>
<evidence type="ECO:0000256" key="5">
    <source>
        <dbReference type="ARBA" id="ARBA00022741"/>
    </source>
</evidence>
<keyword evidence="15" id="KW-1185">Reference proteome</keyword>
<dbReference type="InterPro" id="IPR011527">
    <property type="entry name" value="ABC1_TM_dom"/>
</dbReference>
<dbReference type="PROSITE" id="PS00211">
    <property type="entry name" value="ABC_TRANSPORTER_1"/>
    <property type="match status" value="1"/>
</dbReference>
<feature type="transmembrane region" description="Helical" evidence="11">
    <location>
        <begin position="889"/>
        <end position="908"/>
    </location>
</feature>
<dbReference type="GO" id="GO:0005524">
    <property type="term" value="F:ATP binding"/>
    <property type="evidence" value="ECO:0007669"/>
    <property type="project" value="UniProtKB-KW"/>
</dbReference>
<gene>
    <name evidence="14" type="ORF">AAP_05242</name>
</gene>
<dbReference type="InterPro" id="IPR027417">
    <property type="entry name" value="P-loop_NTPase"/>
</dbReference>
<dbReference type="GO" id="GO:0005743">
    <property type="term" value="C:mitochondrial inner membrane"/>
    <property type="evidence" value="ECO:0007669"/>
    <property type="project" value="TreeGrafter"/>
</dbReference>
<feature type="domain" description="ABC transmembrane type-1" evidence="13">
    <location>
        <begin position="102"/>
        <end position="282"/>
    </location>
</feature>
<evidence type="ECO:0000256" key="11">
    <source>
        <dbReference type="SAM" id="Phobius"/>
    </source>
</evidence>
<evidence type="ECO:0000256" key="6">
    <source>
        <dbReference type="ARBA" id="ARBA00022840"/>
    </source>
</evidence>
<feature type="transmembrane region" description="Helical" evidence="11">
    <location>
        <begin position="261"/>
        <end position="280"/>
    </location>
</feature>
<dbReference type="VEuPathDB" id="FungiDB:AAP_05242"/>